<dbReference type="SUPFAM" id="SSF53067">
    <property type="entry name" value="Actin-like ATPase domain"/>
    <property type="match status" value="1"/>
</dbReference>
<name>A0A9W9WQX6_9EURO</name>
<protein>
    <recommendedName>
        <fullName evidence="4">Actin-like ATPase domain-containing protein</fullName>
    </recommendedName>
</protein>
<proteinExistence type="predicted"/>
<dbReference type="GeneID" id="81628427"/>
<dbReference type="AlphaFoldDB" id="A0A9W9WQX6"/>
<dbReference type="Gene3D" id="3.90.640.10">
    <property type="entry name" value="Actin, Chain A, domain 4"/>
    <property type="match status" value="1"/>
</dbReference>
<organism evidence="2 3">
    <name type="scientific">Penicillium diatomitis</name>
    <dbReference type="NCBI Taxonomy" id="2819901"/>
    <lineage>
        <taxon>Eukaryota</taxon>
        <taxon>Fungi</taxon>
        <taxon>Dikarya</taxon>
        <taxon>Ascomycota</taxon>
        <taxon>Pezizomycotina</taxon>
        <taxon>Eurotiomycetes</taxon>
        <taxon>Eurotiomycetidae</taxon>
        <taxon>Eurotiales</taxon>
        <taxon>Aspergillaceae</taxon>
        <taxon>Penicillium</taxon>
    </lineage>
</organism>
<evidence type="ECO:0000313" key="1">
    <source>
        <dbReference type="EMBL" id="KAJ5472013.1"/>
    </source>
</evidence>
<dbReference type="Gene3D" id="3.30.420.40">
    <property type="match status" value="2"/>
</dbReference>
<reference evidence="2" key="1">
    <citation type="submission" date="2022-12" db="EMBL/GenBank/DDBJ databases">
        <authorList>
            <person name="Petersen C."/>
        </authorList>
    </citation>
    <scope>NUCLEOTIDE SEQUENCE</scope>
    <source>
        <strain evidence="2">IBT 30728</strain>
    </source>
</reference>
<dbReference type="EMBL" id="JAPWDQ010000013">
    <property type="protein sequence ID" value="KAJ5472047.1"/>
    <property type="molecule type" value="Genomic_DNA"/>
</dbReference>
<comment type="caution">
    <text evidence="2">The sequence shown here is derived from an EMBL/GenBank/DDBJ whole genome shotgun (WGS) entry which is preliminary data.</text>
</comment>
<dbReference type="EMBL" id="JAPWDQ010000013">
    <property type="protein sequence ID" value="KAJ5472013.1"/>
    <property type="molecule type" value="Genomic_DNA"/>
</dbReference>
<dbReference type="Proteomes" id="UP001148312">
    <property type="component" value="Unassembled WGS sequence"/>
</dbReference>
<accession>A0A9W9WQX6</accession>
<dbReference type="CDD" id="cd10170">
    <property type="entry name" value="ASKHA_NBD_HSP70"/>
    <property type="match status" value="1"/>
</dbReference>
<reference evidence="2" key="2">
    <citation type="journal article" date="2023" name="IMA Fungus">
        <title>Comparative genomic study of the Penicillium genus elucidates a diverse pangenome and 15 lateral gene transfer events.</title>
        <authorList>
            <person name="Petersen C."/>
            <person name="Sorensen T."/>
            <person name="Nielsen M.R."/>
            <person name="Sondergaard T.E."/>
            <person name="Sorensen J.L."/>
            <person name="Fitzpatrick D.A."/>
            <person name="Frisvad J.C."/>
            <person name="Nielsen K.L."/>
        </authorList>
    </citation>
    <scope>NUCLEOTIDE SEQUENCE</scope>
    <source>
        <strain evidence="2">IBT 30728</strain>
    </source>
</reference>
<evidence type="ECO:0000313" key="3">
    <source>
        <dbReference type="Proteomes" id="UP001148312"/>
    </source>
</evidence>
<evidence type="ECO:0000313" key="2">
    <source>
        <dbReference type="EMBL" id="KAJ5472047.1"/>
    </source>
</evidence>
<gene>
    <name evidence="1" type="ORF">N7539_008582</name>
    <name evidence="2" type="ORF">N7539_008616</name>
</gene>
<dbReference type="InterPro" id="IPR043129">
    <property type="entry name" value="ATPase_NBD"/>
</dbReference>
<dbReference type="RefSeq" id="XP_056786559.1">
    <property type="nucleotide sequence ID" value="XM_056938177.1"/>
</dbReference>
<keyword evidence="3" id="KW-1185">Reference proteome</keyword>
<sequence length="550" mass="60908">MAQTQERDIPQEVWLGIDIGTTTTKVGISVIHHSPKKHTDYTLQFPLSGAYSNAKMTDELDSAMIFNTETRAWSFGSAGLTVHNAHVFRCIKLGVMGLDPYAGRLAASCARLVGTEGCPEEFTVASLFRTLFEIDAWLTYPVNYNEPLRVLLLQEAMAAGLYVRGALSEPVSAAYLSEFKIPEIDDTRMILDIGGVTMDATVVHKNADGCLIQACPSDGVICGGQSVNDRIRDWLRMNKPDWADALNEESRWDIVFAPIVNLIKEGFNGISGHDIHFGLESVTVPPDCIKASFEPLLVNAVELCVRLHDATPKNYDISVIIVCGGTTRNDWFTKELFARLQQRLTELRRYEIMADPGVVALGALFYARSPTVEESLITRDLGVTYLGDYDSRGNSLDPHSMNTGIGWILRKGQDPEKVPGILTFTKMIQPFSSEPGDTLIESHLLATPAHSTSFADAHIRKNTQIVWPCDITYPAKDKDLRSLSHLGTFSGSIQHEILFPPGSDVEEQVKFQLCLINDRQLLRGDFSVILPTGSHPLRDGIFNHDTIFLL</sequence>
<evidence type="ECO:0008006" key="4">
    <source>
        <dbReference type="Google" id="ProtNLM"/>
    </source>
</evidence>